<dbReference type="AlphaFoldDB" id="A0A0J1IL25"/>
<dbReference type="FunFam" id="3.40.50.300:FF:000127">
    <property type="entry name" value="Ribose import ATP-binding protein RbsA"/>
    <property type="match status" value="1"/>
</dbReference>
<dbReference type="InterPro" id="IPR027417">
    <property type="entry name" value="P-loop_NTPase"/>
</dbReference>
<keyword evidence="3" id="KW-0813">Transport</keyword>
<dbReference type="CDD" id="cd03216">
    <property type="entry name" value="ABC_Carb_Monos_I"/>
    <property type="match status" value="1"/>
</dbReference>
<dbReference type="GO" id="GO:0005524">
    <property type="term" value="F:ATP binding"/>
    <property type="evidence" value="ECO:0007669"/>
    <property type="project" value="UniProtKB-KW"/>
</dbReference>
<evidence type="ECO:0000256" key="5">
    <source>
        <dbReference type="ARBA" id="ARBA00022597"/>
    </source>
</evidence>
<dbReference type="NCBIfam" id="NF010069">
    <property type="entry name" value="PRK13549.1"/>
    <property type="match status" value="1"/>
</dbReference>
<dbReference type="RefSeq" id="WP_047941663.1">
    <property type="nucleotide sequence ID" value="NZ_JABRVN010000252.1"/>
</dbReference>
<dbReference type="Proteomes" id="UP000036045">
    <property type="component" value="Unassembled WGS sequence"/>
</dbReference>
<feature type="domain" description="ABC transporter" evidence="11">
    <location>
        <begin position="261"/>
        <end position="504"/>
    </location>
</feature>
<keyword evidence="9" id="KW-1278">Translocase</keyword>
<keyword evidence="8 12" id="KW-0067">ATP-binding</keyword>
<evidence type="ECO:0000256" key="8">
    <source>
        <dbReference type="ARBA" id="ARBA00022840"/>
    </source>
</evidence>
<dbReference type="OrthoDB" id="9771863at2"/>
<dbReference type="InterPro" id="IPR017871">
    <property type="entry name" value="ABC_transporter-like_CS"/>
</dbReference>
<dbReference type="GO" id="GO:0005886">
    <property type="term" value="C:plasma membrane"/>
    <property type="evidence" value="ECO:0007669"/>
    <property type="project" value="UniProtKB-SubCell"/>
</dbReference>
<dbReference type="PANTHER" id="PTHR43790:SF1">
    <property type="entry name" value="XYLOSE IMPORT ATP-BINDING PROTEIN XYLG"/>
    <property type="match status" value="1"/>
</dbReference>
<feature type="domain" description="ABC transporter" evidence="11">
    <location>
        <begin position="6"/>
        <end position="243"/>
    </location>
</feature>
<evidence type="ECO:0000313" key="13">
    <source>
        <dbReference type="Proteomes" id="UP000036045"/>
    </source>
</evidence>
<evidence type="ECO:0000256" key="2">
    <source>
        <dbReference type="ARBA" id="ARBA00004533"/>
    </source>
</evidence>
<dbReference type="PATRIC" id="fig|1397.4.peg.5061"/>
<keyword evidence="10" id="KW-0472">Membrane</keyword>
<accession>A0A0J1IL25</accession>
<dbReference type="InterPro" id="IPR003439">
    <property type="entry name" value="ABC_transporter-like_ATP-bd"/>
</dbReference>
<organism evidence="12 13">
    <name type="scientific">Niallia circulans</name>
    <name type="common">Bacillus circulans</name>
    <dbReference type="NCBI Taxonomy" id="1397"/>
    <lineage>
        <taxon>Bacteria</taxon>
        <taxon>Bacillati</taxon>
        <taxon>Bacillota</taxon>
        <taxon>Bacilli</taxon>
        <taxon>Bacillales</taxon>
        <taxon>Bacillaceae</taxon>
        <taxon>Niallia</taxon>
    </lineage>
</organism>
<dbReference type="PROSITE" id="PS50893">
    <property type="entry name" value="ABC_TRANSPORTER_2"/>
    <property type="match status" value="2"/>
</dbReference>
<keyword evidence="6" id="KW-0677">Repeat</keyword>
<gene>
    <name evidence="12" type="ORF">ABW02_09030</name>
</gene>
<dbReference type="InterPro" id="IPR003593">
    <property type="entry name" value="AAA+_ATPase"/>
</dbReference>
<evidence type="ECO:0000256" key="9">
    <source>
        <dbReference type="ARBA" id="ARBA00022967"/>
    </source>
</evidence>
<dbReference type="Gene3D" id="3.40.50.300">
    <property type="entry name" value="P-loop containing nucleotide triphosphate hydrolases"/>
    <property type="match status" value="2"/>
</dbReference>
<keyword evidence="4" id="KW-1003">Cell membrane</keyword>
<keyword evidence="13" id="KW-1185">Reference proteome</keyword>
<name>A0A0J1IL25_NIACI</name>
<evidence type="ECO:0000256" key="3">
    <source>
        <dbReference type="ARBA" id="ARBA00022448"/>
    </source>
</evidence>
<evidence type="ECO:0000256" key="1">
    <source>
        <dbReference type="ARBA" id="ARBA00004202"/>
    </source>
</evidence>
<dbReference type="GO" id="GO:0016887">
    <property type="term" value="F:ATP hydrolysis activity"/>
    <property type="evidence" value="ECO:0007669"/>
    <property type="project" value="InterPro"/>
</dbReference>
<dbReference type="FunFam" id="3.40.50.300:FF:000126">
    <property type="entry name" value="Galactose/methyl galactoside import ATP-binding protein MglA"/>
    <property type="match status" value="1"/>
</dbReference>
<evidence type="ECO:0000256" key="7">
    <source>
        <dbReference type="ARBA" id="ARBA00022741"/>
    </source>
</evidence>
<dbReference type="GO" id="GO:0015749">
    <property type="term" value="P:monosaccharide transmembrane transport"/>
    <property type="evidence" value="ECO:0007669"/>
    <property type="project" value="UniProtKB-ARBA"/>
</dbReference>
<reference evidence="12 13" key="1">
    <citation type="submission" date="2015-05" db="EMBL/GenBank/DDBJ databases">
        <title>Whole genome sequence and identification of bacterial endophytes from Costus igneus.</title>
        <authorList>
            <person name="Lee Y.P."/>
            <person name="Gan H.M."/>
            <person name="Eng W."/>
            <person name="Wheatley M.S."/>
            <person name="Caraballo A."/>
            <person name="Polter S."/>
            <person name="Savka M.A."/>
            <person name="Hudson A.O."/>
        </authorList>
    </citation>
    <scope>NUCLEOTIDE SEQUENCE [LARGE SCALE GENOMIC DNA]</scope>
    <source>
        <strain evidence="12 13">RIT379</strain>
    </source>
</reference>
<dbReference type="CDD" id="cd03215">
    <property type="entry name" value="ABC_Carb_Monos_II"/>
    <property type="match status" value="1"/>
</dbReference>
<dbReference type="SUPFAM" id="SSF52540">
    <property type="entry name" value="P-loop containing nucleoside triphosphate hydrolases"/>
    <property type="match status" value="2"/>
</dbReference>
<dbReference type="Pfam" id="PF00005">
    <property type="entry name" value="ABC_tran"/>
    <property type="match status" value="2"/>
</dbReference>
<dbReference type="EMBL" id="LDPH01000007">
    <property type="protein sequence ID" value="KLV26687.1"/>
    <property type="molecule type" value="Genomic_DNA"/>
</dbReference>
<evidence type="ECO:0000259" key="11">
    <source>
        <dbReference type="PROSITE" id="PS50893"/>
    </source>
</evidence>
<proteinExistence type="predicted"/>
<comment type="caution">
    <text evidence="12">The sequence shown here is derived from an EMBL/GenBank/DDBJ whole genome shotgun (WGS) entry which is preliminary data.</text>
</comment>
<keyword evidence="5" id="KW-0762">Sugar transport</keyword>
<evidence type="ECO:0000256" key="10">
    <source>
        <dbReference type="ARBA" id="ARBA00023136"/>
    </source>
</evidence>
<protein>
    <submittedName>
        <fullName evidence="12">D-ribose transporter ATP-binding protein</fullName>
    </submittedName>
</protein>
<evidence type="ECO:0000313" key="12">
    <source>
        <dbReference type="EMBL" id="KLV26687.1"/>
    </source>
</evidence>
<dbReference type="PANTHER" id="PTHR43790">
    <property type="entry name" value="CARBOHYDRATE TRANSPORT ATP-BINDING PROTEIN MG119-RELATED"/>
    <property type="match status" value="1"/>
</dbReference>
<keyword evidence="7" id="KW-0547">Nucleotide-binding</keyword>
<evidence type="ECO:0000256" key="4">
    <source>
        <dbReference type="ARBA" id="ARBA00022475"/>
    </source>
</evidence>
<dbReference type="PROSITE" id="PS00211">
    <property type="entry name" value="ABC_TRANSPORTER_1"/>
    <property type="match status" value="1"/>
</dbReference>
<dbReference type="SMART" id="SM00382">
    <property type="entry name" value="AAA"/>
    <property type="match status" value="2"/>
</dbReference>
<dbReference type="InterPro" id="IPR050107">
    <property type="entry name" value="ABC_carbohydrate_import_ATPase"/>
</dbReference>
<sequence length="513" mass="56439">MDTYALQMKGIVKEFPGVKALNNVTFSVKRGEIHALCGENGAGKSTLMKILSGVYPQGTYEGEIIINGQTVQFKSIKESQEAGIGIIYQELALVGELSVAENLFLGHELMRKRIINWNEIYVETQKWLDHIGLNIDPQTKVADLTVGKQQLVEIAKALTKKTSILILDEPTAALTESDVEILIHLLQDLRSQGVTCIYISHKLGEVMSLADSVTILRDGQTISTNSIEELSEDKIVTKMVGRELTELFPYEEHAISKENILEVKDYTAYDEQGNKIINQVSFLLKKGEILGFSGLMGAGRSELFISLFGGFKGKKEGKVIIDGKETNIQKPADAIKEGLAYVSEDRKRYGLVLGMDITKNTTLAALNKVVKLNVIDQALEVKSATDITEKMKLKAPSLEARVGQLSGGNQQKVVLSKWLLNNPKILVLDEPTRGIDVGAKYEIYKIINELVQQGVGIVIISSELPEVLGMSDRVLVMAEGEISGEFLREEATQEKIMTCATGGKKNEYSTSNS</sequence>
<evidence type="ECO:0000256" key="6">
    <source>
        <dbReference type="ARBA" id="ARBA00022737"/>
    </source>
</evidence>
<comment type="subcellular location">
    <subcellularLocation>
        <location evidence="2">Cell inner membrane</location>
    </subcellularLocation>
    <subcellularLocation>
        <location evidence="1">Cell membrane</location>
        <topology evidence="1">Peripheral membrane protein</topology>
    </subcellularLocation>
</comment>